<dbReference type="Proteomes" id="UP001596978">
    <property type="component" value="Unassembled WGS sequence"/>
</dbReference>
<evidence type="ECO:0000313" key="2">
    <source>
        <dbReference type="Proteomes" id="UP001596978"/>
    </source>
</evidence>
<organism evidence="1 2">
    <name type="scientific">Sungkyunkwania multivorans</name>
    <dbReference type="NCBI Taxonomy" id="1173618"/>
    <lineage>
        <taxon>Bacteria</taxon>
        <taxon>Pseudomonadati</taxon>
        <taxon>Bacteroidota</taxon>
        <taxon>Flavobacteriia</taxon>
        <taxon>Flavobacteriales</taxon>
        <taxon>Flavobacteriaceae</taxon>
        <taxon>Sungkyunkwania</taxon>
    </lineage>
</organism>
<sequence>MMQLLRLFLSQSWKVIFASPAQETDHMVDLEAMGARKEHIQLNDASFDVFVAALQPTIVLFDRFMMEEQFGWRVAAHCPNALRILDTEDLHCLRKTRQEAFTSGKQFNIEDLFKSDIAKREIASIYRCDLSLIISEFEMQLLKEHFKISESLLYYLPFMLKPMTINDSSKLLSFEQRKHFVTIGNFRHEPNWNAVLYLKETIWPLIKKQLPKAELHIYGAYPPPKAMQLNDPTEGFLIKGWASDADDVMQRSRICLAPLRFGAGLKGKLVTAMKNGTPVVTTTIGAEGIYGDLPYNGEVEDDALIFANKAVALYQNETLWLQCQKNGIQVLNQRFNGPELQACFIDRVKVPLNDLSAHRDANFIGSLLQHQTMQSTKYMSKWIEAKNKLEK</sequence>
<protein>
    <submittedName>
        <fullName evidence="1">Glycosyltransferase</fullName>
    </submittedName>
</protein>
<gene>
    <name evidence="1" type="ORF">ACFQ1M_09255</name>
</gene>
<name>A0ABW3D0N2_9FLAO</name>
<keyword evidence="2" id="KW-1185">Reference proteome</keyword>
<dbReference type="Pfam" id="PF13692">
    <property type="entry name" value="Glyco_trans_1_4"/>
    <property type="match status" value="1"/>
</dbReference>
<evidence type="ECO:0000313" key="1">
    <source>
        <dbReference type="EMBL" id="MFD0862398.1"/>
    </source>
</evidence>
<comment type="caution">
    <text evidence="1">The sequence shown here is derived from an EMBL/GenBank/DDBJ whole genome shotgun (WGS) entry which is preliminary data.</text>
</comment>
<proteinExistence type="predicted"/>
<dbReference type="Gene3D" id="3.40.50.2000">
    <property type="entry name" value="Glycogen Phosphorylase B"/>
    <property type="match status" value="1"/>
</dbReference>
<dbReference type="SUPFAM" id="SSF53756">
    <property type="entry name" value="UDP-Glycosyltransferase/glycogen phosphorylase"/>
    <property type="match status" value="1"/>
</dbReference>
<dbReference type="RefSeq" id="WP_386407307.1">
    <property type="nucleotide sequence ID" value="NZ_JBHTJH010000005.1"/>
</dbReference>
<dbReference type="CDD" id="cd03801">
    <property type="entry name" value="GT4_PimA-like"/>
    <property type="match status" value="1"/>
</dbReference>
<dbReference type="EMBL" id="JBHTJH010000005">
    <property type="protein sequence ID" value="MFD0862398.1"/>
    <property type="molecule type" value="Genomic_DNA"/>
</dbReference>
<reference evidence="2" key="1">
    <citation type="journal article" date="2019" name="Int. J. Syst. Evol. Microbiol.">
        <title>The Global Catalogue of Microorganisms (GCM) 10K type strain sequencing project: providing services to taxonomists for standard genome sequencing and annotation.</title>
        <authorList>
            <consortium name="The Broad Institute Genomics Platform"/>
            <consortium name="The Broad Institute Genome Sequencing Center for Infectious Disease"/>
            <person name="Wu L."/>
            <person name="Ma J."/>
        </authorList>
    </citation>
    <scope>NUCLEOTIDE SEQUENCE [LARGE SCALE GENOMIC DNA]</scope>
    <source>
        <strain evidence="2">CCUG 62952</strain>
    </source>
</reference>
<accession>A0ABW3D0N2</accession>